<sequence>MSFWDTLGQIGTGLLSGATGGLLNTALGFIGSNRQNKENRHLLDYQYSKNLEQWNRENEYNTPKAQMERLKEAGLNPYLVYGHGTAVTSAASSPQFGSASMEGSKGPGSDPSAALAGAQLADISASARYKESQARQSDVATRNLLLDQNLKILAAEEKNISILQQRLDYYIKSNSSQYLIDSAKEQLNQAKENVKKIKSETWLNYQRADTLFDQAEMYSSVVSLNDVKRRREEFELSLRKEYGHKINDATLSEIYSRIRNLKSQATLNDVLAAIKSTGVDSGVAGIIARLMVKSGFLDIANEAISSLPAPDESNFDGVGKYSFP</sequence>
<dbReference type="EMBL" id="OM869515">
    <property type="protein sequence ID" value="UPW40896.1"/>
    <property type="molecule type" value="Genomic_DNA"/>
</dbReference>
<feature type="region of interest" description="Disordered" evidence="1">
    <location>
        <begin position="92"/>
        <end position="113"/>
    </location>
</feature>
<name>A0A976N124_9VIRU</name>
<evidence type="ECO:0000256" key="1">
    <source>
        <dbReference type="SAM" id="MobiDB-lite"/>
    </source>
</evidence>
<reference evidence="2" key="1">
    <citation type="submission" date="2022-02" db="EMBL/GenBank/DDBJ databases">
        <title>Towards deciphering the DNA virus diversity associated with rodent species in the families Cricetidae and Heteromyidae.</title>
        <authorList>
            <person name="Lund M."/>
            <person name="Larsen B.B."/>
            <person name="Gryseels S."/>
            <person name="Kraberger S."/>
            <person name="Rowsey D.M."/>
            <person name="Steger L."/>
            <person name="Yule K.M."/>
            <person name="Upham N.S."/>
            <person name="Worobey M."/>
            <person name="Van Doorslaer K."/>
            <person name="Varsani A."/>
        </authorList>
    </citation>
    <scope>NUCLEOTIDE SEQUENCE</scope>
    <source>
        <strain evidence="2">UA08Rod_6151</strain>
    </source>
</reference>
<accession>A0A976N124</accession>
<organism evidence="2">
    <name type="scientific">Sigmofec virus UA08Rod_6151</name>
    <dbReference type="NCBI Taxonomy" id="2929224"/>
    <lineage>
        <taxon>Viruses</taxon>
        <taxon>Monodnaviria</taxon>
        <taxon>Sangervirae</taxon>
        <taxon>Phixviricota</taxon>
        <taxon>Malgrandaviricetes</taxon>
        <taxon>Petitvirales</taxon>
        <taxon>Microviridae</taxon>
    </lineage>
</organism>
<protein>
    <submittedName>
        <fullName evidence="2">DNA pilot protein</fullName>
    </submittedName>
</protein>
<proteinExistence type="predicted"/>
<evidence type="ECO:0000313" key="2">
    <source>
        <dbReference type="EMBL" id="UPW40896.1"/>
    </source>
</evidence>